<evidence type="ECO:0000313" key="2">
    <source>
        <dbReference type="Proteomes" id="UP000823614"/>
    </source>
</evidence>
<name>A0A9D9E8U4_9LACO</name>
<comment type="caution">
    <text evidence="1">The sequence shown here is derived from an EMBL/GenBank/DDBJ whole genome shotgun (WGS) entry which is preliminary data.</text>
</comment>
<accession>A0A9D9E8U4</accession>
<protein>
    <submittedName>
        <fullName evidence="1">Uncharacterized protein</fullName>
    </submittedName>
</protein>
<sequence>MFPETRYFSAGVVHKLKKHEYHEFKSVDELLNTADDFTFGAEFIYIFEKGKWNVYNVFENEQNTLENVLAEENNK</sequence>
<reference evidence="1" key="2">
    <citation type="journal article" date="2021" name="PeerJ">
        <title>Extensive microbial diversity within the chicken gut microbiome revealed by metagenomics and culture.</title>
        <authorList>
            <person name="Gilroy R."/>
            <person name="Ravi A."/>
            <person name="Getino M."/>
            <person name="Pursley I."/>
            <person name="Horton D.L."/>
            <person name="Alikhan N.F."/>
            <person name="Baker D."/>
            <person name="Gharbi K."/>
            <person name="Hall N."/>
            <person name="Watson M."/>
            <person name="Adriaenssens E.M."/>
            <person name="Foster-Nyarko E."/>
            <person name="Jarju S."/>
            <person name="Secka A."/>
            <person name="Antonio M."/>
            <person name="Oren A."/>
            <person name="Chaudhuri R.R."/>
            <person name="La Ragione R."/>
            <person name="Hildebrand F."/>
            <person name="Pallen M.J."/>
        </authorList>
    </citation>
    <scope>NUCLEOTIDE SEQUENCE</scope>
    <source>
        <strain evidence="1">C6-149</strain>
    </source>
</reference>
<dbReference type="AlphaFoldDB" id="A0A9D9E8U4"/>
<evidence type="ECO:0000313" key="1">
    <source>
        <dbReference type="EMBL" id="MBO8441965.1"/>
    </source>
</evidence>
<dbReference type="EMBL" id="JADIMP010000096">
    <property type="protein sequence ID" value="MBO8441965.1"/>
    <property type="molecule type" value="Genomic_DNA"/>
</dbReference>
<dbReference type="Proteomes" id="UP000823614">
    <property type="component" value="Unassembled WGS sequence"/>
</dbReference>
<proteinExistence type="predicted"/>
<gene>
    <name evidence="1" type="ORF">IAA89_06000</name>
</gene>
<organism evidence="1 2">
    <name type="scientific">Candidatus Gallilactobacillus intestinavium</name>
    <dbReference type="NCBI Taxonomy" id="2840838"/>
    <lineage>
        <taxon>Bacteria</taxon>
        <taxon>Bacillati</taxon>
        <taxon>Bacillota</taxon>
        <taxon>Bacilli</taxon>
        <taxon>Lactobacillales</taxon>
        <taxon>Lactobacillaceae</taxon>
        <taxon>Lactobacillaceae incertae sedis</taxon>
        <taxon>Candidatus Gallilactobacillus</taxon>
    </lineage>
</organism>
<reference evidence="1" key="1">
    <citation type="submission" date="2020-10" db="EMBL/GenBank/DDBJ databases">
        <authorList>
            <person name="Gilroy R."/>
        </authorList>
    </citation>
    <scope>NUCLEOTIDE SEQUENCE</scope>
    <source>
        <strain evidence="1">C6-149</strain>
    </source>
</reference>